<dbReference type="Gene3D" id="3.80.10.10">
    <property type="entry name" value="Ribonuclease Inhibitor"/>
    <property type="match status" value="2"/>
</dbReference>
<sequence length="805" mass="90858">MWFDDLILALDDRALQRVFREVDLWGTAVSAFTNTEPKTVEKICRNFSPRIARLFRQVITNRYRDNQRLDDQVKIESIVRHLSETGEIIGPKGNFREEYQAAKEASLLAQENKRKEKDMKFADLIEAAVNGDKILKDTWKFTLKDIQLGFDGFKDRQGELEQIKGLKIQLEVITGAILLFELGCLESLDIDGYVEKEPVLPESIGKCINLKRLSFPSHITEIPEWVRNFTKLESLDFNASSITVFPEWLWELQSLKKLTMGNLSFIPDGIEKLTELRELDVSYGTFTSLPEGIGKLTALTKLSINNSNVSVLPDSIGNLRELVDFSLYRTEIRALPETIGNLSKLSSLNLRDLHIQSLPESIGNLSGLTSLDLSGLYIQSLPKSIGNLSGLHYLSLKDTKISALPDSIGNFTNLTNLNLEGTEIDSLTESIGKISSLKSLSLKKSKIKNLPNSIGNLASLAVLDLSYTNIETLPDGITGLSALEILDLGHTKIKKLPDAIGTIPTLYKLILTNTEIRDLPDSVLSNDHLYIPNNELVPAHGSLSYDDFIALAHNVIMLVMALSKKARREGLLALEEEIEDIHDEYFKTGLLLVVDGTDAEIIRPILTNYLEREHNHYRKILRRLELEGILGIQAGDSPTILSITLNSIVRLPGRGFTEAFTKYLDGDIDAFDHLPNMRFYKRPEPRDREEVRFICRAMEFSDKSRREGLLALEELLDRRAIADGDLFEYGIVFVIDGFRQTSITEIFDNMIEQETDPVKQNLSRAKKAAVLSIQQGDSPRFLFLTLFSFFDEEIRQIVEKEILPD</sequence>
<dbReference type="HOGENOM" id="CLU_349809_0_0_12"/>
<evidence type="ECO:0000256" key="2">
    <source>
        <dbReference type="ARBA" id="ARBA00022737"/>
    </source>
</evidence>
<evidence type="ECO:0000313" key="6">
    <source>
        <dbReference type="Proteomes" id="UP000009223"/>
    </source>
</evidence>
<feature type="domain" description="Disease resistance R13L4/SHOC-2-like LRR" evidence="4">
    <location>
        <begin position="184"/>
        <end position="304"/>
    </location>
</feature>
<dbReference type="PANTHER" id="PTHR45752:SF187">
    <property type="entry name" value="LEUCINE-RICH REPEAT AND IQ DOMAIN-CONTAINING PROTEIN 4"/>
    <property type="match status" value="1"/>
</dbReference>
<dbReference type="STRING" id="545694.TREPR_1895"/>
<dbReference type="SUPFAM" id="SSF48029">
    <property type="entry name" value="FliG"/>
    <property type="match status" value="1"/>
</dbReference>
<keyword evidence="2" id="KW-0677">Repeat</keyword>
<organism evidence="5 6">
    <name type="scientific">Treponema primitia (strain ATCC BAA-887 / DSM 12427 / ZAS-2)</name>
    <dbReference type="NCBI Taxonomy" id="545694"/>
    <lineage>
        <taxon>Bacteria</taxon>
        <taxon>Pseudomonadati</taxon>
        <taxon>Spirochaetota</taxon>
        <taxon>Spirochaetia</taxon>
        <taxon>Spirochaetales</taxon>
        <taxon>Treponemataceae</taxon>
        <taxon>Treponema</taxon>
    </lineage>
</organism>
<feature type="domain" description="Flagellar motor switch protein FliG C-terminal" evidence="3">
    <location>
        <begin position="3"/>
        <end position="88"/>
    </location>
</feature>
<dbReference type="eggNOG" id="COG4886">
    <property type="taxonomic scope" value="Bacteria"/>
</dbReference>
<evidence type="ECO:0000313" key="5">
    <source>
        <dbReference type="EMBL" id="AEF85913.1"/>
    </source>
</evidence>
<dbReference type="SUPFAM" id="SSF52058">
    <property type="entry name" value="L domain-like"/>
    <property type="match status" value="2"/>
</dbReference>
<dbReference type="InterPro" id="IPR011002">
    <property type="entry name" value="FliG_a-hlx"/>
</dbReference>
<accession>F5YL38</accession>
<dbReference type="SMART" id="SM00369">
    <property type="entry name" value="LRR_TYP"/>
    <property type="match status" value="7"/>
</dbReference>
<evidence type="ECO:0000259" key="3">
    <source>
        <dbReference type="Pfam" id="PF01706"/>
    </source>
</evidence>
<dbReference type="eggNOG" id="COG1536">
    <property type="taxonomic scope" value="Bacteria"/>
</dbReference>
<dbReference type="Proteomes" id="UP000009223">
    <property type="component" value="Chromosome"/>
</dbReference>
<dbReference type="AlphaFoldDB" id="F5YL38"/>
<reference evidence="6" key="1">
    <citation type="submission" date="2009-12" db="EMBL/GenBank/DDBJ databases">
        <title>Complete sequence of Treponema primitia strain ZAS-2.</title>
        <authorList>
            <person name="Tetu S.G."/>
            <person name="Matson E."/>
            <person name="Ren Q."/>
            <person name="Seshadri R."/>
            <person name="Elbourne L."/>
            <person name="Hassan K.A."/>
            <person name="Durkin A."/>
            <person name="Radune D."/>
            <person name="Mohamoud Y."/>
            <person name="Shay R."/>
            <person name="Jin S."/>
            <person name="Zhang X."/>
            <person name="Lucey K."/>
            <person name="Ballor N.R."/>
            <person name="Ottesen E."/>
            <person name="Rosenthal R."/>
            <person name="Allen A."/>
            <person name="Leadbetter J.R."/>
            <person name="Paulsen I.T."/>
        </authorList>
    </citation>
    <scope>NUCLEOTIDE SEQUENCE [LARGE SCALE GENOMIC DNA]</scope>
    <source>
        <strain evidence="6">ATCC BAA-887 / DSM 12427 / ZAS-2</strain>
    </source>
</reference>
<dbReference type="Pfam" id="PF23598">
    <property type="entry name" value="LRR_14"/>
    <property type="match status" value="2"/>
</dbReference>
<dbReference type="Gene3D" id="1.10.220.30">
    <property type="match status" value="1"/>
</dbReference>
<evidence type="ECO:0000256" key="1">
    <source>
        <dbReference type="ARBA" id="ARBA00022614"/>
    </source>
</evidence>
<dbReference type="PANTHER" id="PTHR45752">
    <property type="entry name" value="LEUCINE-RICH REPEAT-CONTAINING"/>
    <property type="match status" value="1"/>
</dbReference>
<feature type="domain" description="Disease resistance R13L4/SHOC-2-like LRR" evidence="4">
    <location>
        <begin position="383"/>
        <end position="464"/>
    </location>
</feature>
<dbReference type="InterPro" id="IPR003591">
    <property type="entry name" value="Leu-rich_rpt_typical-subtyp"/>
</dbReference>
<name>F5YL38_TREPZ</name>
<dbReference type="OrthoDB" id="307758at2"/>
<dbReference type="InterPro" id="IPR032675">
    <property type="entry name" value="LRR_dom_sf"/>
</dbReference>
<dbReference type="RefSeq" id="WP_015708250.1">
    <property type="nucleotide sequence ID" value="NC_015578.1"/>
</dbReference>
<evidence type="ECO:0000259" key="4">
    <source>
        <dbReference type="Pfam" id="PF23598"/>
    </source>
</evidence>
<keyword evidence="6" id="KW-1185">Reference proteome</keyword>
<protein>
    <submittedName>
        <fullName evidence="5">Leucine Rich Repeat domain protein</fullName>
    </submittedName>
</protein>
<proteinExistence type="predicted"/>
<keyword evidence="1" id="KW-0433">Leucine-rich repeat</keyword>
<dbReference type="eggNOG" id="COG1291">
    <property type="taxonomic scope" value="Bacteria"/>
</dbReference>
<dbReference type="Pfam" id="PF01706">
    <property type="entry name" value="FliG_C"/>
    <property type="match status" value="1"/>
</dbReference>
<gene>
    <name evidence="5" type="ordered locus">TREPR_1895</name>
</gene>
<dbReference type="InterPro" id="IPR023087">
    <property type="entry name" value="Flg_Motor_Flig_C"/>
</dbReference>
<dbReference type="EMBL" id="CP001843">
    <property type="protein sequence ID" value="AEF85913.1"/>
    <property type="molecule type" value="Genomic_DNA"/>
</dbReference>
<dbReference type="InterPro" id="IPR050715">
    <property type="entry name" value="LRR-SigEffector_domain"/>
</dbReference>
<dbReference type="InterPro" id="IPR055414">
    <property type="entry name" value="LRR_R13L4/SHOC2-like"/>
</dbReference>
<dbReference type="KEGG" id="tpi:TREPR_1895"/>
<reference evidence="5 6" key="2">
    <citation type="journal article" date="2011" name="ISME J.">
        <title>RNA-seq reveals cooperative metabolic interactions between two termite-gut spirochete species in co-culture.</title>
        <authorList>
            <person name="Rosenthal A.Z."/>
            <person name="Matson E.G."/>
            <person name="Eldar A."/>
            <person name="Leadbetter J.R."/>
        </authorList>
    </citation>
    <scope>NUCLEOTIDE SEQUENCE [LARGE SCALE GENOMIC DNA]</scope>
    <source>
        <strain evidence="6">ATCC BAA-887 / DSM 12427 / ZAS-2</strain>
    </source>
</reference>